<evidence type="ECO:0000259" key="1">
    <source>
        <dbReference type="Pfam" id="PF04389"/>
    </source>
</evidence>
<evidence type="ECO:0000313" key="2">
    <source>
        <dbReference type="EMBL" id="MFD2742676.1"/>
    </source>
</evidence>
<dbReference type="SUPFAM" id="SSF53187">
    <property type="entry name" value="Zn-dependent exopeptidases"/>
    <property type="match status" value="1"/>
</dbReference>
<dbReference type="PANTHER" id="PTHR12147:SF26">
    <property type="entry name" value="PEPTIDASE M28 DOMAIN-CONTAINING PROTEIN"/>
    <property type="match status" value="1"/>
</dbReference>
<feature type="domain" description="Peptidase M28" evidence="1">
    <location>
        <begin position="122"/>
        <end position="319"/>
    </location>
</feature>
<comment type="caution">
    <text evidence="2">The sequence shown here is derived from an EMBL/GenBank/DDBJ whole genome shotgun (WGS) entry which is preliminary data.</text>
</comment>
<sequence length="338" mass="37482">MSKRPKIEQPSLTIKKPLYNTYFMVFSRTSLSTLVMLLLVSTTTVFAQSSKAILKQHVYFLASDEMKGRETGSAEVEQAAQYIEAEFSKYGLQPKGNNGYRQDFTAKITRVPVADSLRRAANIIGFLDNSAAKTIVIGAHYDHLGHGTIGGSRDTLHIGEIHNGADDNASGVAGLLELARHYSQNEVKESFNLLFIAFGAEELGLLGSKHFTQNPTIPLNQIRWMLNMDMIGRYQPENGLAIIGHGTSPAFVEIFDGVTSDIKFYTSKDGNGGSDQTSFYKKDIPVLFFHTGGHPDYHMASDDADKIDYKALQSIVDLEIKIIDRSMQVADMPFQWTN</sequence>
<dbReference type="Gene3D" id="3.40.630.10">
    <property type="entry name" value="Zn peptidases"/>
    <property type="match status" value="1"/>
</dbReference>
<dbReference type="InterPro" id="IPR045175">
    <property type="entry name" value="M28_fam"/>
</dbReference>
<dbReference type="InterPro" id="IPR007484">
    <property type="entry name" value="Peptidase_M28"/>
</dbReference>
<accession>A0ABW5UC17</accession>
<dbReference type="EMBL" id="JBHUMB010000006">
    <property type="protein sequence ID" value="MFD2742676.1"/>
    <property type="molecule type" value="Genomic_DNA"/>
</dbReference>
<keyword evidence="3" id="KW-1185">Reference proteome</keyword>
<dbReference type="Pfam" id="PF04389">
    <property type="entry name" value="Peptidase_M28"/>
    <property type="match status" value="1"/>
</dbReference>
<proteinExistence type="predicted"/>
<reference evidence="3" key="1">
    <citation type="journal article" date="2019" name="Int. J. Syst. Evol. Microbiol.">
        <title>The Global Catalogue of Microorganisms (GCM) 10K type strain sequencing project: providing services to taxonomists for standard genome sequencing and annotation.</title>
        <authorList>
            <consortium name="The Broad Institute Genomics Platform"/>
            <consortium name="The Broad Institute Genome Sequencing Center for Infectious Disease"/>
            <person name="Wu L."/>
            <person name="Ma J."/>
        </authorList>
    </citation>
    <scope>NUCLEOTIDE SEQUENCE [LARGE SCALE GENOMIC DNA]</scope>
    <source>
        <strain evidence="3">KCTC 42247</strain>
    </source>
</reference>
<name>A0ABW5UC17_9SPHI</name>
<evidence type="ECO:0000313" key="3">
    <source>
        <dbReference type="Proteomes" id="UP001597418"/>
    </source>
</evidence>
<dbReference type="Proteomes" id="UP001597418">
    <property type="component" value="Unassembled WGS sequence"/>
</dbReference>
<dbReference type="RefSeq" id="WP_231863195.1">
    <property type="nucleotide sequence ID" value="NZ_JBHUMB010000006.1"/>
</dbReference>
<dbReference type="PANTHER" id="PTHR12147">
    <property type="entry name" value="METALLOPEPTIDASE M28 FAMILY MEMBER"/>
    <property type="match status" value="1"/>
</dbReference>
<protein>
    <submittedName>
        <fullName evidence="2">M20/M25/M40 family metallo-hydrolase</fullName>
    </submittedName>
</protein>
<gene>
    <name evidence="2" type="ORF">ACFSQ6_04650</name>
</gene>
<organism evidence="2 3">
    <name type="scientific">Sphingobacterium populi</name>
    <dbReference type="NCBI Taxonomy" id="1812824"/>
    <lineage>
        <taxon>Bacteria</taxon>
        <taxon>Pseudomonadati</taxon>
        <taxon>Bacteroidota</taxon>
        <taxon>Sphingobacteriia</taxon>
        <taxon>Sphingobacteriales</taxon>
        <taxon>Sphingobacteriaceae</taxon>
        <taxon>Sphingobacterium</taxon>
    </lineage>
</organism>